<dbReference type="AlphaFoldDB" id="A0AAP0F1G4"/>
<keyword evidence="3" id="KW-1185">Reference proteome</keyword>
<reference evidence="2 3" key="1">
    <citation type="submission" date="2024-01" db="EMBL/GenBank/DDBJ databases">
        <title>Genome assemblies of Stephania.</title>
        <authorList>
            <person name="Yang L."/>
        </authorList>
    </citation>
    <scope>NUCLEOTIDE SEQUENCE [LARGE SCALE GENOMIC DNA]</scope>
    <source>
        <strain evidence="2">JXDWG</strain>
        <tissue evidence="2">Leaf</tissue>
    </source>
</reference>
<evidence type="ECO:0000313" key="2">
    <source>
        <dbReference type="EMBL" id="KAK9100727.1"/>
    </source>
</evidence>
<evidence type="ECO:0000256" key="1">
    <source>
        <dbReference type="SAM" id="MobiDB-lite"/>
    </source>
</evidence>
<evidence type="ECO:0000313" key="3">
    <source>
        <dbReference type="Proteomes" id="UP001419268"/>
    </source>
</evidence>
<organism evidence="2 3">
    <name type="scientific">Stephania cephalantha</name>
    <dbReference type="NCBI Taxonomy" id="152367"/>
    <lineage>
        <taxon>Eukaryota</taxon>
        <taxon>Viridiplantae</taxon>
        <taxon>Streptophyta</taxon>
        <taxon>Embryophyta</taxon>
        <taxon>Tracheophyta</taxon>
        <taxon>Spermatophyta</taxon>
        <taxon>Magnoliopsida</taxon>
        <taxon>Ranunculales</taxon>
        <taxon>Menispermaceae</taxon>
        <taxon>Menispermoideae</taxon>
        <taxon>Cissampelideae</taxon>
        <taxon>Stephania</taxon>
    </lineage>
</organism>
<dbReference type="PANTHER" id="PTHR38372">
    <property type="entry name" value="DENTIN SIALOPHOSPHOPROTEIN-LIKE PROTEIN"/>
    <property type="match status" value="1"/>
</dbReference>
<sequence length="124" mass="13849">MIIRLAPNLVDENRRVEAEGGTPRIKFDSNANNPSGNVSEAQGSRLRERFQLIHLGLIVLATNVCHKYVAQNTKYVAELHQQQRGFKPGIALSGIVDAIVVVSHVRTINLRPVIPSIVRLNRRH</sequence>
<feature type="compositionally biased region" description="Polar residues" evidence="1">
    <location>
        <begin position="29"/>
        <end position="41"/>
    </location>
</feature>
<comment type="caution">
    <text evidence="2">The sequence shown here is derived from an EMBL/GenBank/DDBJ whole genome shotgun (WGS) entry which is preliminary data.</text>
</comment>
<gene>
    <name evidence="2" type="ORF">Scep_024157</name>
</gene>
<dbReference type="EMBL" id="JBBNAG010000010">
    <property type="protein sequence ID" value="KAK9100727.1"/>
    <property type="molecule type" value="Genomic_DNA"/>
</dbReference>
<dbReference type="Proteomes" id="UP001419268">
    <property type="component" value="Unassembled WGS sequence"/>
</dbReference>
<proteinExistence type="predicted"/>
<name>A0AAP0F1G4_9MAGN</name>
<accession>A0AAP0F1G4</accession>
<protein>
    <submittedName>
        <fullName evidence="2">Uncharacterized protein</fullName>
    </submittedName>
</protein>
<feature type="region of interest" description="Disordered" evidence="1">
    <location>
        <begin position="20"/>
        <end position="41"/>
    </location>
</feature>
<dbReference type="PANTHER" id="PTHR38372:SF2">
    <property type="entry name" value="DENTIN SIALOPHOSPHOPROTEIN-LIKE PROTEIN"/>
    <property type="match status" value="1"/>
</dbReference>